<sequence length="165" mass="18300">MLLSLPTTSLSIMLSHLFLLTGALAEMDGSSAAEQVIRAKRNCPMSPYATFLSQDQQETLHELVTEARQQGADESTVKCTLTSISAKFYRHKDIQSSETHMRNLKPSDEGRGALKKRSSQRKSMTSSINIPDLQSQTTASSMRTTYGICGDCDFNMILALNVFHY</sequence>
<dbReference type="Proteomes" id="UP000053660">
    <property type="component" value="Unassembled WGS sequence"/>
</dbReference>
<feature type="compositionally biased region" description="Basic and acidic residues" evidence="1">
    <location>
        <begin position="96"/>
        <end position="112"/>
    </location>
</feature>
<protein>
    <submittedName>
        <fullName evidence="3">Uncharacterized protein</fullName>
    </submittedName>
</protein>
<feature type="region of interest" description="Disordered" evidence="1">
    <location>
        <begin position="96"/>
        <end position="136"/>
    </location>
</feature>
<feature type="signal peptide" evidence="2">
    <location>
        <begin position="1"/>
        <end position="25"/>
    </location>
</feature>
<evidence type="ECO:0000313" key="4">
    <source>
        <dbReference type="Proteomes" id="UP000053660"/>
    </source>
</evidence>
<keyword evidence="4" id="KW-1185">Reference proteome</keyword>
<name>A0A0B1RXG9_OESDE</name>
<feature type="compositionally biased region" description="Polar residues" evidence="1">
    <location>
        <begin position="121"/>
        <end position="136"/>
    </location>
</feature>
<gene>
    <name evidence="3" type="ORF">OESDEN_24044</name>
</gene>
<dbReference type="EMBL" id="KN611856">
    <property type="protein sequence ID" value="KHJ76336.1"/>
    <property type="molecule type" value="Genomic_DNA"/>
</dbReference>
<dbReference type="AlphaFoldDB" id="A0A0B1RXG9"/>
<proteinExistence type="predicted"/>
<evidence type="ECO:0000313" key="3">
    <source>
        <dbReference type="EMBL" id="KHJ76336.1"/>
    </source>
</evidence>
<reference evidence="3 4" key="1">
    <citation type="submission" date="2014-03" db="EMBL/GenBank/DDBJ databases">
        <title>Draft genome of the hookworm Oesophagostomum dentatum.</title>
        <authorList>
            <person name="Mitreva M."/>
        </authorList>
    </citation>
    <scope>NUCLEOTIDE SEQUENCE [LARGE SCALE GENOMIC DNA]</scope>
    <source>
        <strain evidence="3 4">OD-Hann</strain>
    </source>
</reference>
<evidence type="ECO:0000256" key="1">
    <source>
        <dbReference type="SAM" id="MobiDB-lite"/>
    </source>
</evidence>
<accession>A0A0B1RXG9</accession>
<feature type="chain" id="PRO_5002081212" evidence="2">
    <location>
        <begin position="26"/>
        <end position="165"/>
    </location>
</feature>
<organism evidence="3 4">
    <name type="scientific">Oesophagostomum dentatum</name>
    <name type="common">Nodular worm</name>
    <dbReference type="NCBI Taxonomy" id="61180"/>
    <lineage>
        <taxon>Eukaryota</taxon>
        <taxon>Metazoa</taxon>
        <taxon>Ecdysozoa</taxon>
        <taxon>Nematoda</taxon>
        <taxon>Chromadorea</taxon>
        <taxon>Rhabditida</taxon>
        <taxon>Rhabditina</taxon>
        <taxon>Rhabditomorpha</taxon>
        <taxon>Strongyloidea</taxon>
        <taxon>Strongylidae</taxon>
        <taxon>Oesophagostomum</taxon>
    </lineage>
</organism>
<keyword evidence="2" id="KW-0732">Signal</keyword>
<evidence type="ECO:0000256" key="2">
    <source>
        <dbReference type="SAM" id="SignalP"/>
    </source>
</evidence>